<dbReference type="GO" id="GO:0005829">
    <property type="term" value="C:cytosol"/>
    <property type="evidence" value="ECO:0007669"/>
    <property type="project" value="TreeGrafter"/>
</dbReference>
<dbReference type="NCBIfam" id="NF006047">
    <property type="entry name" value="PRK08193.1"/>
    <property type="match status" value="1"/>
</dbReference>
<sequence>MDLTELKAAVCEANLATVQTGLVMATFGNASGVDRETGLVAIKPSGVPYDRMTSDDMVAVRLDGSVVDNHYKPSSDLDTHLLLYRAFDGVGGVVHTHSTFATIFAQALTPIPCFGTTHADYFRGTVPVTRHLTEAEIADSYVASTGQAIIDAFAGRDPLEVPAALVAGHGPFVWGRTPAEAAMNAHILEECARMAWYSLQLRPDLGSLPVALRDRHFLRKHGQAATYGQETRA</sequence>
<dbReference type="FunFam" id="3.40.225.10:FF:000001">
    <property type="entry name" value="L-ribulose-5-phosphate 4-epimerase UlaF"/>
    <property type="match status" value="1"/>
</dbReference>
<dbReference type="InterPro" id="IPR036409">
    <property type="entry name" value="Aldolase_II/adducin_N_sf"/>
</dbReference>
<dbReference type="GO" id="GO:0016832">
    <property type="term" value="F:aldehyde-lyase activity"/>
    <property type="evidence" value="ECO:0007669"/>
    <property type="project" value="TreeGrafter"/>
</dbReference>
<dbReference type="GO" id="GO:0008742">
    <property type="term" value="F:L-ribulose-phosphate 4-epimerase activity"/>
    <property type="evidence" value="ECO:0007669"/>
    <property type="project" value="UniProtKB-EC"/>
</dbReference>
<dbReference type="Pfam" id="PF00596">
    <property type="entry name" value="Aldolase_II"/>
    <property type="match status" value="1"/>
</dbReference>
<dbReference type="Gene3D" id="3.40.225.10">
    <property type="entry name" value="Class II aldolase/adducin N-terminal domain"/>
    <property type="match status" value="1"/>
</dbReference>
<keyword evidence="8" id="KW-0119">Carbohydrate metabolism</keyword>
<evidence type="ECO:0000256" key="4">
    <source>
        <dbReference type="ARBA" id="ARBA00013186"/>
    </source>
</evidence>
<evidence type="ECO:0000256" key="5">
    <source>
        <dbReference type="ARBA" id="ARBA00022723"/>
    </source>
</evidence>
<dbReference type="SUPFAM" id="SSF53639">
    <property type="entry name" value="AraD/HMP-PK domain-like"/>
    <property type="match status" value="1"/>
</dbReference>
<reference evidence="10 11" key="1">
    <citation type="submission" date="2017-03" db="EMBL/GenBank/DDBJ databases">
        <authorList>
            <person name="Afonso C.L."/>
            <person name="Miller P.J."/>
            <person name="Scott M.A."/>
            <person name="Spackman E."/>
            <person name="Goraichik I."/>
            <person name="Dimitrov K.M."/>
            <person name="Suarez D.L."/>
            <person name="Swayne D.E."/>
        </authorList>
    </citation>
    <scope>NUCLEOTIDE SEQUENCE [LARGE SCALE GENOMIC DNA]</scope>
    <source>
        <strain evidence="10 11">CECT 7066</strain>
    </source>
</reference>
<dbReference type="RefSeq" id="WP_085853036.1">
    <property type="nucleotide sequence ID" value="NZ_FOPF01000002.1"/>
</dbReference>
<evidence type="ECO:0000313" key="11">
    <source>
        <dbReference type="Proteomes" id="UP000193870"/>
    </source>
</evidence>
<evidence type="ECO:0000256" key="6">
    <source>
        <dbReference type="ARBA" id="ARBA00022833"/>
    </source>
</evidence>
<dbReference type="STRING" id="315423.SAMN04488020_102267"/>
<proteinExistence type="inferred from homology"/>
<dbReference type="GO" id="GO:0019323">
    <property type="term" value="P:pentose catabolic process"/>
    <property type="evidence" value="ECO:0007669"/>
    <property type="project" value="TreeGrafter"/>
</dbReference>
<evidence type="ECO:0000259" key="9">
    <source>
        <dbReference type="SMART" id="SM01007"/>
    </source>
</evidence>
<dbReference type="EMBL" id="FWFV01000002">
    <property type="protein sequence ID" value="SLN26242.1"/>
    <property type="molecule type" value="Genomic_DNA"/>
</dbReference>
<comment type="similarity">
    <text evidence="3">Belongs to the aldolase class II family. AraD/FucA subfamily.</text>
</comment>
<dbReference type="OrthoDB" id="5291399at2"/>
<comment type="catalytic activity">
    <reaction evidence="1">
        <text>L-ribulose 5-phosphate = D-xylulose 5-phosphate</text>
        <dbReference type="Rhea" id="RHEA:22368"/>
        <dbReference type="ChEBI" id="CHEBI:57737"/>
        <dbReference type="ChEBI" id="CHEBI:58226"/>
        <dbReference type="EC" id="5.1.3.4"/>
    </reaction>
</comment>
<dbReference type="PANTHER" id="PTHR22789">
    <property type="entry name" value="FUCULOSE PHOSPHATE ALDOLASE"/>
    <property type="match status" value="1"/>
</dbReference>
<dbReference type="Proteomes" id="UP000193870">
    <property type="component" value="Unassembled WGS sequence"/>
</dbReference>
<dbReference type="EC" id="5.1.3.4" evidence="4"/>
<evidence type="ECO:0000256" key="3">
    <source>
        <dbReference type="ARBA" id="ARBA00010037"/>
    </source>
</evidence>
<feature type="domain" description="Class II aldolase/adducin N-terminal" evidence="9">
    <location>
        <begin position="8"/>
        <end position="196"/>
    </location>
</feature>
<dbReference type="GO" id="GO:0046872">
    <property type="term" value="F:metal ion binding"/>
    <property type="evidence" value="ECO:0007669"/>
    <property type="project" value="UniProtKB-KW"/>
</dbReference>
<evidence type="ECO:0000256" key="1">
    <source>
        <dbReference type="ARBA" id="ARBA00001726"/>
    </source>
</evidence>
<keyword evidence="7 10" id="KW-0413">Isomerase</keyword>
<protein>
    <recommendedName>
        <fullName evidence="4">L-ribulose-5-phosphate 4-epimerase</fullName>
        <ecNumber evidence="4">5.1.3.4</ecNumber>
    </recommendedName>
</protein>
<dbReference type="PANTHER" id="PTHR22789:SF8">
    <property type="entry name" value="L-RIBULOSE-5-PHOSPHATE 4-EPIMERASE SGBE"/>
    <property type="match status" value="1"/>
</dbReference>
<dbReference type="InterPro" id="IPR050197">
    <property type="entry name" value="Aldolase_class_II_sugar_metab"/>
</dbReference>
<evidence type="ECO:0000256" key="7">
    <source>
        <dbReference type="ARBA" id="ARBA00023235"/>
    </source>
</evidence>
<evidence type="ECO:0000313" key="10">
    <source>
        <dbReference type="EMBL" id="SLN26242.1"/>
    </source>
</evidence>
<name>A0A1Y5RV54_9RHOB</name>
<organism evidence="10 11">
    <name type="scientific">Palleronia marisminoris</name>
    <dbReference type="NCBI Taxonomy" id="315423"/>
    <lineage>
        <taxon>Bacteria</taxon>
        <taxon>Pseudomonadati</taxon>
        <taxon>Pseudomonadota</taxon>
        <taxon>Alphaproteobacteria</taxon>
        <taxon>Rhodobacterales</taxon>
        <taxon>Roseobacteraceae</taxon>
        <taxon>Palleronia</taxon>
    </lineage>
</organism>
<dbReference type="InterPro" id="IPR001303">
    <property type="entry name" value="Aldolase_II/adducin_N"/>
</dbReference>
<comment type="cofactor">
    <cofactor evidence="2">
        <name>Zn(2+)</name>
        <dbReference type="ChEBI" id="CHEBI:29105"/>
    </cofactor>
</comment>
<evidence type="ECO:0000256" key="8">
    <source>
        <dbReference type="ARBA" id="ARBA00023277"/>
    </source>
</evidence>
<keyword evidence="11" id="KW-1185">Reference proteome</keyword>
<keyword evidence="6" id="KW-0862">Zinc</keyword>
<keyword evidence="5" id="KW-0479">Metal-binding</keyword>
<accession>A0A1Y5RV54</accession>
<gene>
    <name evidence="10" type="primary">ulaF</name>
    <name evidence="10" type="ORF">PAM7066_01014</name>
</gene>
<dbReference type="SMART" id="SM01007">
    <property type="entry name" value="Aldolase_II"/>
    <property type="match status" value="1"/>
</dbReference>
<dbReference type="AlphaFoldDB" id="A0A1Y5RV54"/>
<evidence type="ECO:0000256" key="2">
    <source>
        <dbReference type="ARBA" id="ARBA00001947"/>
    </source>
</evidence>